<accession>A0A8H6YWP6</accession>
<dbReference type="EMBL" id="JACAZI010000003">
    <property type="protein sequence ID" value="KAF7366094.1"/>
    <property type="molecule type" value="Genomic_DNA"/>
</dbReference>
<feature type="signal peptide" evidence="7">
    <location>
        <begin position="1"/>
        <end position="19"/>
    </location>
</feature>
<dbReference type="SMART" id="SM00075">
    <property type="entry name" value="HYDRO"/>
    <property type="match status" value="1"/>
</dbReference>
<dbReference type="AlphaFoldDB" id="A0A8H6YWP6"/>
<protein>
    <recommendedName>
        <fullName evidence="7">Hydrophobin</fullName>
    </recommendedName>
</protein>
<evidence type="ECO:0000256" key="3">
    <source>
        <dbReference type="ARBA" id="ARBA00022512"/>
    </source>
</evidence>
<dbReference type="CDD" id="cd23507">
    <property type="entry name" value="hydrophobin_I"/>
    <property type="match status" value="1"/>
</dbReference>
<name>A0A8H6YWP6_9AGAR</name>
<dbReference type="Proteomes" id="UP000620124">
    <property type="component" value="Unassembled WGS sequence"/>
</dbReference>
<keyword evidence="7" id="KW-0732">Signal</keyword>
<comment type="similarity">
    <text evidence="2 7">Belongs to the fungal hydrophobin family.</text>
</comment>
<evidence type="ECO:0000256" key="2">
    <source>
        <dbReference type="ARBA" id="ARBA00010446"/>
    </source>
</evidence>
<comment type="subunit">
    <text evidence="6">Self-assembles to form functional amyloid fibrils called rodlets. Self-assembly into fibrillar rodlets occurs spontaneously at hydrophobic:hydrophilic interfaces and the rodlets further associate laterally to form amphipathic monolayers.</text>
</comment>
<proteinExistence type="inferred from homology"/>
<dbReference type="OrthoDB" id="4225815at2759"/>
<evidence type="ECO:0000256" key="5">
    <source>
        <dbReference type="ARBA" id="ARBA00023157"/>
    </source>
</evidence>
<evidence type="ECO:0000256" key="6">
    <source>
        <dbReference type="ARBA" id="ARBA00093546"/>
    </source>
</evidence>
<gene>
    <name evidence="8" type="ORF">MVEN_00485700</name>
</gene>
<evidence type="ECO:0000256" key="1">
    <source>
        <dbReference type="ARBA" id="ARBA00004191"/>
    </source>
</evidence>
<keyword evidence="4 7" id="KW-0964">Secreted</keyword>
<feature type="chain" id="PRO_5034447446" description="Hydrophobin" evidence="7">
    <location>
        <begin position="20"/>
        <end position="103"/>
    </location>
</feature>
<keyword evidence="5 7" id="KW-1015">Disulfide bond</keyword>
<evidence type="ECO:0000256" key="4">
    <source>
        <dbReference type="ARBA" id="ARBA00022525"/>
    </source>
</evidence>
<evidence type="ECO:0000313" key="9">
    <source>
        <dbReference type="Proteomes" id="UP000620124"/>
    </source>
</evidence>
<keyword evidence="9" id="KW-1185">Reference proteome</keyword>
<evidence type="ECO:0000313" key="8">
    <source>
        <dbReference type="EMBL" id="KAF7366094.1"/>
    </source>
</evidence>
<comment type="subcellular location">
    <subcellularLocation>
        <location evidence="1 7">Secreted</location>
        <location evidence="1 7">Cell wall</location>
    </subcellularLocation>
</comment>
<evidence type="ECO:0000256" key="7">
    <source>
        <dbReference type="RuleBase" id="RU365009"/>
    </source>
</evidence>
<keyword evidence="3 7" id="KW-0134">Cell wall</keyword>
<dbReference type="GO" id="GO:0009277">
    <property type="term" value="C:fungal-type cell wall"/>
    <property type="evidence" value="ECO:0007669"/>
    <property type="project" value="InterPro"/>
</dbReference>
<dbReference type="InterPro" id="IPR001338">
    <property type="entry name" value="Class_I_Hydrophobin"/>
</dbReference>
<dbReference type="GO" id="GO:0005199">
    <property type="term" value="F:structural constituent of cell wall"/>
    <property type="evidence" value="ECO:0007669"/>
    <property type="project" value="InterPro"/>
</dbReference>
<comment type="caution">
    <text evidence="8">The sequence shown here is derived from an EMBL/GenBank/DDBJ whole genome shotgun (WGS) entry which is preliminary data.</text>
</comment>
<organism evidence="8 9">
    <name type="scientific">Mycena venus</name>
    <dbReference type="NCBI Taxonomy" id="2733690"/>
    <lineage>
        <taxon>Eukaryota</taxon>
        <taxon>Fungi</taxon>
        <taxon>Dikarya</taxon>
        <taxon>Basidiomycota</taxon>
        <taxon>Agaricomycotina</taxon>
        <taxon>Agaricomycetes</taxon>
        <taxon>Agaricomycetidae</taxon>
        <taxon>Agaricales</taxon>
        <taxon>Marasmiineae</taxon>
        <taxon>Mycenaceae</taxon>
        <taxon>Mycena</taxon>
    </lineage>
</organism>
<dbReference type="Pfam" id="PF01185">
    <property type="entry name" value="Hydrophobin"/>
    <property type="match status" value="1"/>
</dbReference>
<reference evidence="8" key="1">
    <citation type="submission" date="2020-05" db="EMBL/GenBank/DDBJ databases">
        <title>Mycena genomes resolve the evolution of fungal bioluminescence.</title>
        <authorList>
            <person name="Tsai I.J."/>
        </authorList>
    </citation>
    <scope>NUCLEOTIDE SEQUENCE</scope>
    <source>
        <strain evidence="8">CCC161011</strain>
    </source>
</reference>
<sequence length="103" mass="10191">MFHKLSVVATAALLTLAAAVPTNSPPPGTTAQCCNSVQSSDSSSLAGILGLLGVVLDAVVPIGLSCSPITVIGNNCGSTQVECDAQQTVLGGLLAINCLNIVL</sequence>